<organism evidence="4 5">
    <name type="scientific">Lacipirellula parvula</name>
    <dbReference type="NCBI Taxonomy" id="2650471"/>
    <lineage>
        <taxon>Bacteria</taxon>
        <taxon>Pseudomonadati</taxon>
        <taxon>Planctomycetota</taxon>
        <taxon>Planctomycetia</taxon>
        <taxon>Pirellulales</taxon>
        <taxon>Lacipirellulaceae</taxon>
        <taxon>Lacipirellula</taxon>
    </lineage>
</organism>
<feature type="transmembrane region" description="Helical" evidence="2">
    <location>
        <begin position="84"/>
        <end position="104"/>
    </location>
</feature>
<evidence type="ECO:0000256" key="1">
    <source>
        <dbReference type="SAM" id="MobiDB-lite"/>
    </source>
</evidence>
<feature type="compositionally biased region" description="Low complexity" evidence="1">
    <location>
        <begin position="189"/>
        <end position="204"/>
    </location>
</feature>
<evidence type="ECO:0000259" key="3">
    <source>
        <dbReference type="PROSITE" id="PS50076"/>
    </source>
</evidence>
<evidence type="ECO:0000256" key="2">
    <source>
        <dbReference type="SAM" id="Phobius"/>
    </source>
</evidence>
<evidence type="ECO:0000313" key="5">
    <source>
        <dbReference type="Proteomes" id="UP000326837"/>
    </source>
</evidence>
<feature type="transmembrane region" description="Helical" evidence="2">
    <location>
        <begin position="12"/>
        <end position="32"/>
    </location>
</feature>
<keyword evidence="2" id="KW-1133">Transmembrane helix</keyword>
<dbReference type="RefSeq" id="WP_152098434.1">
    <property type="nucleotide sequence ID" value="NZ_AP021861.1"/>
</dbReference>
<dbReference type="Proteomes" id="UP000326837">
    <property type="component" value="Chromosome"/>
</dbReference>
<dbReference type="Pfam" id="PF00226">
    <property type="entry name" value="DnaJ"/>
    <property type="match status" value="1"/>
</dbReference>
<evidence type="ECO:0000313" key="4">
    <source>
        <dbReference type="EMBL" id="BBO32477.1"/>
    </source>
</evidence>
<protein>
    <recommendedName>
        <fullName evidence="3">J domain-containing protein</fullName>
    </recommendedName>
</protein>
<dbReference type="Gene3D" id="1.10.287.110">
    <property type="entry name" value="DnaJ domain"/>
    <property type="match status" value="1"/>
</dbReference>
<reference evidence="5" key="1">
    <citation type="submission" date="2019-10" db="EMBL/GenBank/DDBJ databases">
        <title>Lacipirellula parvula gen. nov., sp. nov., representing a lineage of planctomycetes widespread in freshwater anoxic habitats, and description of the family Lacipirellulaceae.</title>
        <authorList>
            <person name="Dedysh S.N."/>
            <person name="Kulichevskaya I.S."/>
            <person name="Beletsky A.V."/>
            <person name="Rakitin A.L."/>
            <person name="Mardanov A.V."/>
            <person name="Ivanova A.A."/>
            <person name="Saltykova V.X."/>
            <person name="Rijpstra W.I.C."/>
            <person name="Sinninghe Damste J.S."/>
            <person name="Ravin N.V."/>
        </authorList>
    </citation>
    <scope>NUCLEOTIDE SEQUENCE [LARGE SCALE GENOMIC DNA]</scope>
    <source>
        <strain evidence="5">PX69</strain>
    </source>
</reference>
<keyword evidence="2" id="KW-0812">Transmembrane</keyword>
<dbReference type="SMART" id="SM00271">
    <property type="entry name" value="DnaJ"/>
    <property type="match status" value="1"/>
</dbReference>
<keyword evidence="2" id="KW-0472">Membrane</keyword>
<feature type="transmembrane region" description="Helical" evidence="2">
    <location>
        <begin position="44"/>
        <end position="64"/>
    </location>
</feature>
<dbReference type="EMBL" id="AP021861">
    <property type="protein sequence ID" value="BBO32477.1"/>
    <property type="molecule type" value="Genomic_DNA"/>
</dbReference>
<accession>A0A5K7X9B2</accession>
<feature type="region of interest" description="Disordered" evidence="1">
    <location>
        <begin position="185"/>
        <end position="204"/>
    </location>
</feature>
<dbReference type="KEGG" id="lpav:PLANPX_2089"/>
<dbReference type="InterPro" id="IPR036869">
    <property type="entry name" value="J_dom_sf"/>
</dbReference>
<proteinExistence type="predicted"/>
<dbReference type="AlphaFoldDB" id="A0A5K7X9B2"/>
<dbReference type="SUPFAM" id="SSF46565">
    <property type="entry name" value="Chaperone J-domain"/>
    <property type="match status" value="1"/>
</dbReference>
<gene>
    <name evidence="4" type="ORF">PLANPX_2089</name>
</gene>
<dbReference type="CDD" id="cd06257">
    <property type="entry name" value="DnaJ"/>
    <property type="match status" value="1"/>
</dbReference>
<name>A0A5K7X9B2_9BACT</name>
<feature type="domain" description="J" evidence="3">
    <location>
        <begin position="133"/>
        <end position="186"/>
    </location>
</feature>
<dbReference type="PROSITE" id="PS50076">
    <property type="entry name" value="DNAJ_2"/>
    <property type="match status" value="1"/>
</dbReference>
<sequence>MNSPAGILFEHWSIVIHATLVLLLAAVVWLHFRNRGRSGPIAALLFVLFGPVLSVAVIVGLLFITDPRDPASSKLYGIQLQQFLEIAAIAGLAAALAGMALHGYRIRDELRAYREFAAPGWLGSLRTGEGPAPALIALGLTSDATLEEVERAYREQAKQAHPDRGGTVEQFKRLQIIYEQARRQLRRQAGPAAASPAPPSAGEA</sequence>
<dbReference type="InterPro" id="IPR001623">
    <property type="entry name" value="DnaJ_domain"/>
</dbReference>
<keyword evidence="5" id="KW-1185">Reference proteome</keyword>